<evidence type="ECO:0000256" key="1">
    <source>
        <dbReference type="SAM" id="Phobius"/>
    </source>
</evidence>
<feature type="transmembrane region" description="Helical" evidence="1">
    <location>
        <begin position="67"/>
        <end position="88"/>
    </location>
</feature>
<feature type="transmembrane region" description="Helical" evidence="1">
    <location>
        <begin position="108"/>
        <end position="126"/>
    </location>
</feature>
<dbReference type="Proteomes" id="UP000270261">
    <property type="component" value="Unassembled WGS sequence"/>
</dbReference>
<comment type="caution">
    <text evidence="3">The sequence shown here is derived from an EMBL/GenBank/DDBJ whole genome shotgun (WGS) entry which is preliminary data.</text>
</comment>
<dbReference type="PANTHER" id="PTHR34220">
    <property type="entry name" value="SENSOR HISTIDINE KINASE YPDA"/>
    <property type="match status" value="1"/>
</dbReference>
<keyword evidence="1" id="KW-1133">Transmembrane helix</keyword>
<dbReference type="Pfam" id="PF06580">
    <property type="entry name" value="His_kinase"/>
    <property type="match status" value="1"/>
</dbReference>
<dbReference type="EMBL" id="RRUE01000001">
    <property type="protein sequence ID" value="RRN46085.1"/>
    <property type="molecule type" value="Genomic_DNA"/>
</dbReference>
<keyword evidence="1" id="KW-0812">Transmembrane</keyword>
<evidence type="ECO:0000259" key="2">
    <source>
        <dbReference type="Pfam" id="PF06580"/>
    </source>
</evidence>
<dbReference type="InterPro" id="IPR036890">
    <property type="entry name" value="HATPase_C_sf"/>
</dbReference>
<dbReference type="InterPro" id="IPR010559">
    <property type="entry name" value="Sig_transdc_His_kin_internal"/>
</dbReference>
<name>A0A3R8NDG4_9BURK</name>
<accession>A0A3R8NDG4</accession>
<dbReference type="GO" id="GO:0000155">
    <property type="term" value="F:phosphorelay sensor kinase activity"/>
    <property type="evidence" value="ECO:0007669"/>
    <property type="project" value="InterPro"/>
</dbReference>
<dbReference type="InterPro" id="IPR050640">
    <property type="entry name" value="Bact_2-comp_sensor_kinase"/>
</dbReference>
<dbReference type="SUPFAM" id="SSF55874">
    <property type="entry name" value="ATPase domain of HSP90 chaperone/DNA topoisomerase II/histidine kinase"/>
    <property type="match status" value="1"/>
</dbReference>
<organism evidence="3 4">
    <name type="scientific">Lautropia dentalis</name>
    <dbReference type="NCBI Taxonomy" id="2490857"/>
    <lineage>
        <taxon>Bacteria</taxon>
        <taxon>Pseudomonadati</taxon>
        <taxon>Pseudomonadota</taxon>
        <taxon>Betaproteobacteria</taxon>
        <taxon>Burkholderiales</taxon>
        <taxon>Burkholderiaceae</taxon>
        <taxon>Lautropia</taxon>
    </lineage>
</organism>
<dbReference type="AlphaFoldDB" id="A0A3R8NDG4"/>
<dbReference type="Gene3D" id="3.30.565.10">
    <property type="entry name" value="Histidine kinase-like ATPase, C-terminal domain"/>
    <property type="match status" value="1"/>
</dbReference>
<dbReference type="GO" id="GO:0016020">
    <property type="term" value="C:membrane"/>
    <property type="evidence" value="ECO:0007669"/>
    <property type="project" value="InterPro"/>
</dbReference>
<keyword evidence="1" id="KW-0472">Membrane</keyword>
<dbReference type="PANTHER" id="PTHR34220:SF7">
    <property type="entry name" value="SENSOR HISTIDINE KINASE YPDA"/>
    <property type="match status" value="1"/>
</dbReference>
<dbReference type="OrthoDB" id="2514702at2"/>
<keyword evidence="4" id="KW-1185">Reference proteome</keyword>
<keyword evidence="3" id="KW-0808">Transferase</keyword>
<protein>
    <submittedName>
        <fullName evidence="3">Sensor histidine kinase</fullName>
    </submittedName>
</protein>
<gene>
    <name evidence="3" type="ORF">EHV23_04150</name>
</gene>
<keyword evidence="3" id="KW-0418">Kinase</keyword>
<feature type="transmembrane region" description="Helical" evidence="1">
    <location>
        <begin position="34"/>
        <end position="55"/>
    </location>
</feature>
<evidence type="ECO:0000313" key="3">
    <source>
        <dbReference type="EMBL" id="RRN46085.1"/>
    </source>
</evidence>
<sequence>MFLRTVVLVHLGALAMLAASSSLWFDMHRLVDTLFYLLSTLEPALLIGMLALCLARRTVNGLRQRYQWFWGLLIPAVIAGGTQMVIGNMLRAGTSSPGEHWPPLWQEVLATALCAVLVAGGVYRYFRLRGRAYAPSFHEARLQALQARIRPHFLFNSLNTVLGLIRTNPKLAESTLENLADLFRVFMRDARELVPLDDEVLTCREYLAIEKLRLAPRLEVRWQIDGMPGDALIPSLLLQPLLENAVHHGIEPRTDTGVLNICITLVGERVRVEIDNPLSATGASRRGNQMALSNVRERLELQYDMAAELRTGPQGDRYHVLLEFPYRKERRRRDVRRHFNPDR</sequence>
<proteinExistence type="predicted"/>
<feature type="domain" description="Signal transduction histidine kinase internal region" evidence="2">
    <location>
        <begin position="140"/>
        <end position="217"/>
    </location>
</feature>
<evidence type="ECO:0000313" key="4">
    <source>
        <dbReference type="Proteomes" id="UP000270261"/>
    </source>
</evidence>
<reference evidence="3 4" key="1">
    <citation type="submission" date="2018-11" db="EMBL/GenBank/DDBJ databases">
        <title>Genome sequencing of Lautropia sp. KCOM 2505 (= ChDC F240).</title>
        <authorList>
            <person name="Kook J.-K."/>
            <person name="Park S.-N."/>
            <person name="Lim Y.K."/>
        </authorList>
    </citation>
    <scope>NUCLEOTIDE SEQUENCE [LARGE SCALE GENOMIC DNA]</scope>
    <source>
        <strain evidence="3 4">KCOM 2505</strain>
    </source>
</reference>